<evidence type="ECO:0000313" key="3">
    <source>
        <dbReference type="Proteomes" id="UP000005451"/>
    </source>
</evidence>
<dbReference type="SUPFAM" id="SSF46785">
    <property type="entry name" value="Winged helix' DNA-binding domain"/>
    <property type="match status" value="1"/>
</dbReference>
<dbReference type="STRING" id="561177.ANHYDRO_01214"/>
<dbReference type="EMBL" id="ABXA01000031">
    <property type="protein sequence ID" value="EEB36011.1"/>
    <property type="molecule type" value="Genomic_DNA"/>
</dbReference>
<gene>
    <name evidence="2" type="ORF">ANHYDRO_01214</name>
</gene>
<dbReference type="CDD" id="cd00090">
    <property type="entry name" value="HTH_ARSR"/>
    <property type="match status" value="1"/>
</dbReference>
<reference evidence="2 3" key="2">
    <citation type="submission" date="2008-10" db="EMBL/GenBank/DDBJ databases">
        <title>Draft genome sequence of Anaerococcus hydrogenalis (DSM 7454).</title>
        <authorList>
            <person name="Sudarsanam P."/>
            <person name="Ley R."/>
            <person name="Guruge J."/>
            <person name="Turnbaugh P.J."/>
            <person name="Mahowald M."/>
            <person name="Liep D."/>
            <person name="Gordon J."/>
        </authorList>
    </citation>
    <scope>NUCLEOTIDE SEQUENCE [LARGE SCALE GENOMIC DNA]</scope>
    <source>
        <strain evidence="2 3">DSM 7454</strain>
    </source>
</reference>
<name>B6W9G0_9FIRM</name>
<dbReference type="Proteomes" id="UP000005451">
    <property type="component" value="Unassembled WGS sequence"/>
</dbReference>
<dbReference type="InterPro" id="IPR052509">
    <property type="entry name" value="Metal_resp_DNA-bind_regulator"/>
</dbReference>
<evidence type="ECO:0000313" key="2">
    <source>
        <dbReference type="EMBL" id="EEB36011.1"/>
    </source>
</evidence>
<dbReference type="AlphaFoldDB" id="B6W9G0"/>
<sequence>MFLGDKMKSQMLKGVIEGVILKIIKDKETYGYEIVETLRLNGFYNMTESTVYPILQRLSKKGLIFSSKEKSKVGPKRKYYYITPKGEEYLIDFSKDFLELEENVRNILGVKNDNESR</sequence>
<dbReference type="InterPro" id="IPR036390">
    <property type="entry name" value="WH_DNA-bd_sf"/>
</dbReference>
<dbReference type="InterPro" id="IPR005149">
    <property type="entry name" value="Tscrpt_reg_PadR_N"/>
</dbReference>
<dbReference type="PANTHER" id="PTHR33169:SF14">
    <property type="entry name" value="TRANSCRIPTIONAL REGULATOR RV3488"/>
    <property type="match status" value="1"/>
</dbReference>
<comment type="caution">
    <text evidence="2">The sequence shown here is derived from an EMBL/GenBank/DDBJ whole genome shotgun (WGS) entry which is preliminary data.</text>
</comment>
<reference evidence="2 3" key="1">
    <citation type="submission" date="2008-09" db="EMBL/GenBank/DDBJ databases">
        <authorList>
            <person name="Fulton L."/>
            <person name="Clifton S."/>
            <person name="Fulton B."/>
            <person name="Xu J."/>
            <person name="Minx P."/>
            <person name="Pepin K.H."/>
            <person name="Johnson M."/>
            <person name="Thiruvilangam P."/>
            <person name="Bhonagiri V."/>
            <person name="Nash W.E."/>
            <person name="Mardis E.R."/>
            <person name="Wilson R.K."/>
        </authorList>
    </citation>
    <scope>NUCLEOTIDE SEQUENCE [LARGE SCALE GENOMIC DNA]</scope>
    <source>
        <strain evidence="2 3">DSM 7454</strain>
    </source>
</reference>
<protein>
    <submittedName>
        <fullName evidence="2">Transcriptional regulator, PadR family</fullName>
    </submittedName>
</protein>
<evidence type="ECO:0000259" key="1">
    <source>
        <dbReference type="Pfam" id="PF03551"/>
    </source>
</evidence>
<dbReference type="Gene3D" id="1.10.10.10">
    <property type="entry name" value="Winged helix-like DNA-binding domain superfamily/Winged helix DNA-binding domain"/>
    <property type="match status" value="1"/>
</dbReference>
<dbReference type="eggNOG" id="COG1695">
    <property type="taxonomic scope" value="Bacteria"/>
</dbReference>
<feature type="domain" description="Transcription regulator PadR N-terminal" evidence="1">
    <location>
        <begin position="20"/>
        <end position="90"/>
    </location>
</feature>
<proteinExistence type="predicted"/>
<dbReference type="InterPro" id="IPR036388">
    <property type="entry name" value="WH-like_DNA-bd_sf"/>
</dbReference>
<dbReference type="Pfam" id="PF03551">
    <property type="entry name" value="PadR"/>
    <property type="match status" value="1"/>
</dbReference>
<accession>B6W9G0</accession>
<organism evidence="2 3">
    <name type="scientific">Anaerococcus hydrogenalis DSM 7454</name>
    <dbReference type="NCBI Taxonomy" id="561177"/>
    <lineage>
        <taxon>Bacteria</taxon>
        <taxon>Bacillati</taxon>
        <taxon>Bacillota</taxon>
        <taxon>Tissierellia</taxon>
        <taxon>Tissierellales</taxon>
        <taxon>Peptoniphilaceae</taxon>
        <taxon>Anaerococcus</taxon>
    </lineage>
</organism>
<dbReference type="PANTHER" id="PTHR33169">
    <property type="entry name" value="PADR-FAMILY TRANSCRIPTIONAL REGULATOR"/>
    <property type="match status" value="1"/>
</dbReference>
<dbReference type="InterPro" id="IPR011991">
    <property type="entry name" value="ArsR-like_HTH"/>
</dbReference>